<dbReference type="InterPro" id="IPR036188">
    <property type="entry name" value="FAD/NAD-bd_sf"/>
</dbReference>
<accession>A0ABV1Y625</accession>
<gene>
    <name evidence="1" type="ORF">ABT384_42635</name>
</gene>
<dbReference type="RefSeq" id="WP_190075837.1">
    <property type="nucleotide sequence ID" value="NZ_BNBM01000029.1"/>
</dbReference>
<protein>
    <submittedName>
        <fullName evidence="1">FAD-dependent oxidoreductase</fullName>
    </submittedName>
</protein>
<dbReference type="Proteomes" id="UP001486207">
    <property type="component" value="Unassembled WGS sequence"/>
</dbReference>
<sequence length="458" mass="49417">MARNRVVIIGGSVAGLGAALAAAETFDQVIIIERDELEFGAEPRRGVPQGNQLHALLSAGMDALRQFIPDLADQLTAEGCSRFDQVRDVATWSGAGWRQRLESGIETVGFRRPLFESVVRRNVLQRTNCHIRVGSVTGLTTSADASLVTGVEVEGQESIEADLVIDATGRASQAPKWFEQLGFERPEEVHVRCQMGYAARLVRIPEGVMPPQLFGVNALPFPGHHRGGLVFVVDNGLAMLAAAGVAREYPPRDEGAFLEYLDQAPVSILGEIARQCEPVGPIGTYRMPGNQLRLWHKLASRPRRFLVTGDAVGSYNPVYGQGMTQSAKAAVILRDTLASVEDLDDVAVPFQTALGQFAMYACDSSGKPDSLYDGATLINFEKWDDASVARATALEALATEDPAVTLKVSRAQLGMRPEELDSPELEAMVEQRMQSGEPSSNCDSTTLPEVVQLANASG</sequence>
<reference evidence="1 2" key="1">
    <citation type="submission" date="2024-06" db="EMBL/GenBank/DDBJ databases">
        <title>The Natural Products Discovery Center: Release of the First 8490 Sequenced Strains for Exploring Actinobacteria Biosynthetic Diversity.</title>
        <authorList>
            <person name="Kalkreuter E."/>
            <person name="Kautsar S.A."/>
            <person name="Yang D."/>
            <person name="Bader C.D."/>
            <person name="Teijaro C.N."/>
            <person name="Fluegel L."/>
            <person name="Davis C.M."/>
            <person name="Simpson J.R."/>
            <person name="Lauterbach L."/>
            <person name="Steele A.D."/>
            <person name="Gui C."/>
            <person name="Meng S."/>
            <person name="Li G."/>
            <person name="Viehrig K."/>
            <person name="Ye F."/>
            <person name="Su P."/>
            <person name="Kiefer A.F."/>
            <person name="Nichols A."/>
            <person name="Cepeda A.J."/>
            <person name="Yan W."/>
            <person name="Fan B."/>
            <person name="Jiang Y."/>
            <person name="Adhikari A."/>
            <person name="Zheng C.-J."/>
            <person name="Schuster L."/>
            <person name="Cowan T.M."/>
            <person name="Smanski M.J."/>
            <person name="Chevrette M.G."/>
            <person name="De Carvalho L.P.S."/>
            <person name="Shen B."/>
        </authorList>
    </citation>
    <scope>NUCLEOTIDE SEQUENCE [LARGE SCALE GENOMIC DNA]</scope>
    <source>
        <strain evidence="1 2">NPDC000155</strain>
    </source>
</reference>
<dbReference type="Gene3D" id="3.50.50.60">
    <property type="entry name" value="FAD/NAD(P)-binding domain"/>
    <property type="match status" value="1"/>
</dbReference>
<dbReference type="Pfam" id="PF12831">
    <property type="entry name" value="FAD_oxidored"/>
    <property type="match status" value="1"/>
</dbReference>
<dbReference type="SUPFAM" id="SSF51905">
    <property type="entry name" value="FAD/NAD(P)-binding domain"/>
    <property type="match status" value="1"/>
</dbReference>
<proteinExistence type="predicted"/>
<dbReference type="PANTHER" id="PTHR43422:SF3">
    <property type="entry name" value="THIAMINE THIAZOLE SYNTHASE"/>
    <property type="match status" value="1"/>
</dbReference>
<dbReference type="EMBL" id="JBEPFB010000031">
    <property type="protein sequence ID" value="MER7379301.1"/>
    <property type="molecule type" value="Genomic_DNA"/>
</dbReference>
<evidence type="ECO:0000313" key="1">
    <source>
        <dbReference type="EMBL" id="MER7379301.1"/>
    </source>
</evidence>
<evidence type="ECO:0000313" key="2">
    <source>
        <dbReference type="Proteomes" id="UP001486207"/>
    </source>
</evidence>
<name>A0ABV1Y625_9ACTN</name>
<organism evidence="1 2">
    <name type="scientific">Streptomyces lanatus</name>
    <dbReference type="NCBI Taxonomy" id="66900"/>
    <lineage>
        <taxon>Bacteria</taxon>
        <taxon>Bacillati</taxon>
        <taxon>Actinomycetota</taxon>
        <taxon>Actinomycetes</taxon>
        <taxon>Kitasatosporales</taxon>
        <taxon>Streptomycetaceae</taxon>
        <taxon>Streptomyces</taxon>
    </lineage>
</organism>
<dbReference type="PANTHER" id="PTHR43422">
    <property type="entry name" value="THIAMINE THIAZOLE SYNTHASE"/>
    <property type="match status" value="1"/>
</dbReference>
<keyword evidence="2" id="KW-1185">Reference proteome</keyword>
<comment type="caution">
    <text evidence="1">The sequence shown here is derived from an EMBL/GenBank/DDBJ whole genome shotgun (WGS) entry which is preliminary data.</text>
</comment>